<dbReference type="InterPro" id="IPR035979">
    <property type="entry name" value="RBD_domain_sf"/>
</dbReference>
<dbReference type="GO" id="GO:0003723">
    <property type="term" value="F:RNA binding"/>
    <property type="evidence" value="ECO:0007669"/>
    <property type="project" value="UniProtKB-UniRule"/>
</dbReference>
<feature type="region of interest" description="Disordered" evidence="9">
    <location>
        <begin position="1008"/>
        <end position="1038"/>
    </location>
</feature>
<gene>
    <name evidence="12" type="primary">nol8</name>
</gene>
<evidence type="ECO:0000256" key="9">
    <source>
        <dbReference type="SAM" id="MobiDB-lite"/>
    </source>
</evidence>
<dbReference type="InterPro" id="IPR012677">
    <property type="entry name" value="Nucleotide-bd_a/b_plait_sf"/>
</dbReference>
<feature type="region of interest" description="Disordered" evidence="9">
    <location>
        <begin position="1141"/>
        <end position="1173"/>
    </location>
</feature>
<feature type="compositionally biased region" description="Acidic residues" evidence="9">
    <location>
        <begin position="334"/>
        <end position="345"/>
    </location>
</feature>
<dbReference type="SUPFAM" id="SSF54928">
    <property type="entry name" value="RNA-binding domain, RBD"/>
    <property type="match status" value="1"/>
</dbReference>
<dbReference type="InterPro" id="IPR034138">
    <property type="entry name" value="NOP8_RRM"/>
</dbReference>
<proteinExistence type="predicted"/>
<dbReference type="RefSeq" id="XP_026054302.1">
    <property type="nucleotide sequence ID" value="XM_026198517.1"/>
</dbReference>
<reference evidence="12" key="1">
    <citation type="submission" date="2025-08" db="UniProtKB">
        <authorList>
            <consortium name="RefSeq"/>
        </authorList>
    </citation>
    <scope>IDENTIFICATION</scope>
    <source>
        <strain evidence="12">Wakin</strain>
        <tissue evidence="12">Muscle</tissue>
    </source>
</reference>
<feature type="compositionally biased region" description="Basic and acidic residues" evidence="9">
    <location>
        <begin position="790"/>
        <end position="800"/>
    </location>
</feature>
<feature type="region of interest" description="Disordered" evidence="9">
    <location>
        <begin position="327"/>
        <end position="399"/>
    </location>
</feature>
<feature type="compositionally biased region" description="Basic and acidic residues" evidence="9">
    <location>
        <begin position="510"/>
        <end position="525"/>
    </location>
</feature>
<feature type="compositionally biased region" description="Polar residues" evidence="9">
    <location>
        <begin position="353"/>
        <end position="373"/>
    </location>
</feature>
<evidence type="ECO:0000256" key="1">
    <source>
        <dbReference type="ARBA" id="ARBA00004604"/>
    </source>
</evidence>
<evidence type="ECO:0000256" key="7">
    <source>
        <dbReference type="ARBA" id="ARBA00068539"/>
    </source>
</evidence>
<comment type="subcellular location">
    <subcellularLocation>
        <location evidence="1">Nucleus</location>
        <location evidence="1">Nucleolus</location>
    </subcellularLocation>
</comment>
<dbReference type="CTD" id="55035"/>
<dbReference type="CDD" id="cd12226">
    <property type="entry name" value="RRM_NOL8"/>
    <property type="match status" value="1"/>
</dbReference>
<feature type="domain" description="RRM" evidence="10">
    <location>
        <begin position="2"/>
        <end position="83"/>
    </location>
</feature>
<evidence type="ECO:0000256" key="3">
    <source>
        <dbReference type="ARBA" id="ARBA00022884"/>
    </source>
</evidence>
<dbReference type="GO" id="GO:1902570">
    <property type="term" value="P:protein localization to nucleolus"/>
    <property type="evidence" value="ECO:0007669"/>
    <property type="project" value="TreeGrafter"/>
</dbReference>
<sequence length="1238" mass="138072">MKRLYIGGLGHTVSEKDLKDRFGKFGDVSDVEIVTRKDENGTPLKTFGYININITDAEYKRCVGILNKSTWKGGTLLIQLAKESFLHRLAEERQQLVEKAKTPKIIPQEKLVDSFKAAGVENFHMKAAVPGTEIPGHKDWVVSKFGRVLPVVNLKGKGKNKVFKYDPSKHCHNIKRLETVDDVTSVSKLTWEIKGGDDEISKKRRGEFPKQNTCPKKSKIDLSLFLSNLAQRNGMNAAATGNKNKVAIQQNGLSAAKTGKQKSVRVFDNDSDTEDEIRMLVAQEHLKKPKRTSTEDDDDNLEVVGDDFVVKSNVVWGGVEQDDVKTSLLTSTKDDEEYDSADTDEILTRRKTQTQVESAPVTQDSPTGSSKNQSTSESDDGSDEADDDDTDDDVSVDSDYEAMMGNCYRLDLSLADLEQLAKTAEVISDDESVEEPKGEAKTPSAPPKKTGNNPEDILASLLGDDTPEKESKKKKNQVNTVSLPAFIGTKDLFGDPEPSLKRVAPNIDSESPKRLKHDLKLKEQSIPEDTQSSNRRSQQKLSTLNVQTASKKLANKASISKEDSSSQESESSDDEGVFTSKTSSASQSVIPETELKTVSSNNSKTPVKPNQTKTTRSSSSVSSSEESESSEEEDNEDSAGVLTSKTPSVAQSAKTISKTKLKTVSSNNSKTPVKPNQTKSSSSDSSSEESESSEEEDHAKVSISKRSSASQSVKSIPETELKTSKSSNSVKPRRSKTSRSSSSDSSSEESETSDDEKSRTPTKDSKSSSSKNVQENVVSHQTVLHPTLIDAKKQQQDNQKRLAALEQRQKESEQQRKLIQGALSNVDAAKVDKSKHIVFDSDDDDDDEEEEDKTTSRPEKPPTNLKKSLFEDDSGSDEDQQTSMSKEKKNNQPGGSKLFDSEDEDDGSEDERFQIKPQFEGKAGQKLMELQARFGTDSRFQVDSRFLESDGEPEDQDEVVPEKDAEHELLEEKNKSLDILQSILNTNIQPPNTRKGKMFKDVSSLHYDPTQEEHTAFEAKTEEPKKESKAARRKKRIEAEKLPEVSKDVYFDISVDLKEVFGTSKEIQEEKETVSWDKEEEDTGDLMKHMEVSFTSNVEANEDTSGGFKFSFFEEDTAAETTTKTDEYKIETVKGAKFSWQADPRFQDSSSDEEGVDEVEEDQSASNEINEEPTTSKKTFFFFYQNDERLKEGPGMFCRSVKLQDQRDAWEEKRTSLREECRKKHRDAKRRQRPSLKT</sequence>
<feature type="compositionally biased region" description="Basic and acidic residues" evidence="9">
    <location>
        <begin position="807"/>
        <end position="816"/>
    </location>
</feature>
<dbReference type="FunFam" id="3.30.70.330:FF:000346">
    <property type="entry name" value="Nucleolar protein 8"/>
    <property type="match status" value="1"/>
</dbReference>
<evidence type="ECO:0000313" key="12">
    <source>
        <dbReference type="RefSeq" id="XP_026054302.1"/>
    </source>
</evidence>
<evidence type="ECO:0000256" key="2">
    <source>
        <dbReference type="ARBA" id="ARBA00022553"/>
    </source>
</evidence>
<feature type="compositionally biased region" description="Acidic residues" evidence="9">
    <location>
        <begin position="949"/>
        <end position="959"/>
    </location>
</feature>
<feature type="compositionally biased region" description="Acidic residues" evidence="9">
    <location>
        <begin position="625"/>
        <end position="637"/>
    </location>
</feature>
<dbReference type="Pfam" id="PF00076">
    <property type="entry name" value="RRM_1"/>
    <property type="match status" value="1"/>
</dbReference>
<evidence type="ECO:0000256" key="4">
    <source>
        <dbReference type="ARBA" id="ARBA00023242"/>
    </source>
</evidence>
<dbReference type="PANTHER" id="PTHR48029:SF1">
    <property type="entry name" value="NUCLEOLAR PROTEIN 8"/>
    <property type="match status" value="1"/>
</dbReference>
<comment type="subunit">
    <text evidence="6">Interacts with the GTP form of RRAGA, RRAGC and RRAGD. Interacts with NIP7. Interacts with DDX18; the interaction is RNA-dependent. Interacts with DDX47; the interaction is RNA-dependent.</text>
</comment>
<accession>A0A6P6J8W8</accession>
<feature type="compositionally biased region" description="Basic and acidic residues" evidence="9">
    <location>
        <begin position="755"/>
        <end position="766"/>
    </location>
</feature>
<feature type="compositionally biased region" description="Acidic residues" evidence="9">
    <location>
        <begin position="686"/>
        <end position="696"/>
    </location>
</feature>
<feature type="region of interest" description="Disordered" evidence="9">
    <location>
        <begin position="1204"/>
        <end position="1238"/>
    </location>
</feature>
<feature type="compositionally biased region" description="Polar residues" evidence="9">
    <location>
        <begin position="641"/>
        <end position="679"/>
    </location>
</feature>
<keyword evidence="4" id="KW-0539">Nucleus</keyword>
<keyword evidence="11" id="KW-1185">Reference proteome</keyword>
<feature type="compositionally biased region" description="Acidic residues" evidence="9">
    <location>
        <begin position="1150"/>
        <end position="1163"/>
    </location>
</feature>
<evidence type="ECO:0000259" key="10">
    <source>
        <dbReference type="PROSITE" id="PS50102"/>
    </source>
</evidence>
<dbReference type="PANTHER" id="PTHR48029">
    <property type="entry name" value="NUCLEOLAR PROTEIN 8"/>
    <property type="match status" value="1"/>
</dbReference>
<dbReference type="KEGG" id="caua:113040197"/>
<feature type="compositionally biased region" description="Basic and acidic residues" evidence="9">
    <location>
        <begin position="829"/>
        <end position="839"/>
    </location>
</feature>
<feature type="compositionally biased region" description="Basic and acidic residues" evidence="9">
    <location>
        <begin position="1204"/>
        <end position="1222"/>
    </location>
</feature>
<name>A0A6P6J8W8_CARAU</name>
<dbReference type="AlphaFoldDB" id="A0A6P6J8W8"/>
<dbReference type="GO" id="GO:0005730">
    <property type="term" value="C:nucleolus"/>
    <property type="evidence" value="ECO:0007669"/>
    <property type="project" value="UniProtKB-SubCell"/>
</dbReference>
<feature type="region of interest" description="Disordered" evidence="9">
    <location>
        <begin position="426"/>
        <end position="964"/>
    </location>
</feature>
<dbReference type="InterPro" id="IPR000504">
    <property type="entry name" value="RRM_dom"/>
</dbReference>
<dbReference type="PROSITE" id="PS50102">
    <property type="entry name" value="RRM"/>
    <property type="match status" value="1"/>
</dbReference>
<feature type="compositionally biased region" description="Acidic residues" evidence="9">
    <location>
        <begin position="871"/>
        <end position="880"/>
    </location>
</feature>
<feature type="compositionally biased region" description="Polar residues" evidence="9">
    <location>
        <begin position="527"/>
        <end position="550"/>
    </location>
</feature>
<feature type="compositionally biased region" description="Polar residues" evidence="9">
    <location>
        <begin position="772"/>
        <end position="784"/>
    </location>
</feature>
<dbReference type="Gene3D" id="3.30.70.330">
    <property type="match status" value="1"/>
</dbReference>
<dbReference type="Proteomes" id="UP000515129">
    <property type="component" value="Chromosome 22"/>
</dbReference>
<evidence type="ECO:0000313" key="11">
    <source>
        <dbReference type="Proteomes" id="UP000515129"/>
    </source>
</evidence>
<dbReference type="OrthoDB" id="21643at2759"/>
<dbReference type="SMART" id="SM00360">
    <property type="entry name" value="RRM"/>
    <property type="match status" value="1"/>
</dbReference>
<comment type="function">
    <text evidence="5">Plays an essential role in the survival of diffuse-type gastric cancer cells. Acts as a nucleolar anchoring protein for DDX47. May be involved in regulation of gene expression at the post-transcriptional level or in ribosome biogenesis in cancer cells.</text>
</comment>
<feature type="compositionally biased region" description="Basic residues" evidence="9">
    <location>
        <begin position="1223"/>
        <end position="1238"/>
    </location>
</feature>
<protein>
    <recommendedName>
        <fullName evidence="7">Nucleolar protein 8</fullName>
    </recommendedName>
</protein>
<feature type="compositionally biased region" description="Low complexity" evidence="9">
    <location>
        <begin position="701"/>
        <end position="716"/>
    </location>
</feature>
<evidence type="ECO:0000256" key="5">
    <source>
        <dbReference type="ARBA" id="ARBA00054821"/>
    </source>
</evidence>
<organism evidence="11 12">
    <name type="scientific">Carassius auratus</name>
    <name type="common">Goldfish</name>
    <dbReference type="NCBI Taxonomy" id="7957"/>
    <lineage>
        <taxon>Eukaryota</taxon>
        <taxon>Metazoa</taxon>
        <taxon>Chordata</taxon>
        <taxon>Craniata</taxon>
        <taxon>Vertebrata</taxon>
        <taxon>Euteleostomi</taxon>
        <taxon>Actinopterygii</taxon>
        <taxon>Neopterygii</taxon>
        <taxon>Teleostei</taxon>
        <taxon>Ostariophysi</taxon>
        <taxon>Cypriniformes</taxon>
        <taxon>Cyprinidae</taxon>
        <taxon>Cyprininae</taxon>
        <taxon>Carassius</taxon>
    </lineage>
</organism>
<feature type="compositionally biased region" description="Polar residues" evidence="9">
    <location>
        <begin position="579"/>
        <end position="616"/>
    </location>
</feature>
<feature type="compositionally biased region" description="Acidic residues" evidence="9">
    <location>
        <begin position="377"/>
        <end position="399"/>
    </location>
</feature>
<keyword evidence="2" id="KW-0597">Phosphoprotein</keyword>
<feature type="compositionally biased region" description="Acidic residues" evidence="9">
    <location>
        <begin position="840"/>
        <end position="852"/>
    </location>
</feature>
<feature type="compositionally biased region" description="Basic and acidic residues" evidence="9">
    <location>
        <begin position="1009"/>
        <end position="1030"/>
    </location>
</feature>
<keyword evidence="3 8" id="KW-0694">RNA-binding</keyword>
<evidence type="ECO:0000256" key="6">
    <source>
        <dbReference type="ARBA" id="ARBA00065066"/>
    </source>
</evidence>
<evidence type="ECO:0000256" key="8">
    <source>
        <dbReference type="PROSITE-ProRule" id="PRU00176"/>
    </source>
</evidence>